<dbReference type="Pfam" id="PF19268">
    <property type="entry name" value="CIS_TMP"/>
    <property type="match status" value="4"/>
</dbReference>
<dbReference type="STRING" id="1642818.AWE51_08870"/>
<sequence>MIKSNHDIVDTSTFSLKYESKTSASRGNILIESIFNTHILPHLEEAISNTIPEEALLELSKLEIDIGQINESEFTTNLGERIKIALETALHDKLSAKKNSHSLQTIYRNSGSDAYLIEAIEIYLTHGYLPSWVNGSIAIQDLVIKIIQQAKDDFKTMLITIGKYDTISKRISFNLPIQLFDEIFLMLHTTNTSWIFEVRKILMHIKKTSNFNKTNDEHFLRTVNFFIIHYVLTQTSAVFSEGQFLDSILKKVIQEFKLEPQLLLKAVKSYSGNQTILILVHKVLEKFISNISEIDIYKSSEKENIQILETNANSLLKKKKLKIDESLDINSTTDSQVLEAIIEYLTRGHFPFWIDKSITIENLISRTLEQSKDAFIKTLLANGENKNVSNRIASSLTPELFDKILLVLNTTNNEWILEVRAILIHAKKNTNLNTVSDNDFLREINIFILHNLLTKTNNTFNKAEFLEDIIQRLMIKFSIKPERLLESIKSSTKNPTTLTLFNKVIEKNQELILKTKVDTNFEKEDLKNLHTTTKKLPTDRKKNKIYEVSKNLDNSDNDLKPDTYLITAIIAYFKKGYFPFWVDSSVTINDLVSKALKQSKNAFIKTLVTNGKDENISNRITSSLIPELFDQLIQVQDAINNVWIFEVRAILIHTKTANRFHQFSDYDFLQKINFFILQYLLNTTSVSFNKSNFLDTILNNVLRVFNLQPQPLIKSINTYTGNVTTTALVKQRLENFKIITSNIDPVLFTEKKAFKTRETKTSLVSQQNNETKKKVLVSDTADKDSKPDSYLINAIAQYFDKGYLPFWVDSSITIEELVLKALDQSRDTFRKMLLIHSKNEQVTKRIVASLSPQLFDQVLQVQDANNSTWILEVKKILMHIKNAGGFNEFNTHDVLQKINFYILNYLCTKTSEVFTKKHFLDVIIHKVLKDFNTTPQLLLNSIKTYTENETTVNLIVDTLTTSQYKDVPELISHKKKQLTVNELITLLNSDNIDFKKTTRRLLKKQIKEVLEHKEKRDVLFDNLTKKGIQQILKLYYQHTADELIRLLISFTNHLILQDKNDVLQKPTLAIKKLVISTILYYNENTIRVFDKEEYIIFLMYASGVKNHKISANLKKFVTAQGQIDLHKIKRLIAEEKQFAEISHIQNLLSKKENESLQFESKSKNKVAFTEGYLTIYRHKIIGHYLISGQLPETFYDLRLKDVQKLLNEVLERKDQFLVVLLERNNISEMLIKRVQIVTEHTSTDIFEKYLIYFFKKEYFILSQLFGYSPPTVSYKKNTTDIALEKSPEYLNKSNTTNFRTLLAFIIGNQILFKKVVSITKDYQIPKAFAFWTKQTRPYLNHLISFSPGKVSNIIDETFWKSIVLRFGISIFIEEKEHTLQTFIEAFMNYLRQSLTDVNKEYAFDDIIEEIKVSKLGDVKNTVIQWSNEVHKKETKTSDHFTTDKHIISNDTLATKNSSQEVQYYISILKFYANNRFFPWWSNTSVISELFIQIKKRKKLFPKEFKEAFFQLEKEKYTLDKLAHQLPIALINEFDQLIPNDTSLKTLWKKSLKKKEEKTSLNLVPNSILKPDAPISIAQLIQKDYKDTHLLSKHLYSLDDNEILTVWSKEKLKIADQVREYIALSSYFYFRNINPTRWRRIVYEFSFEYYNDDTKEITEQFHHDFIKYVKSKYQQVDWDDTLTTVYKLVQSSKNKDQLTFPKGLVKLFQTETSEPEIDNYRNNLENNLIPEEETGIEVQIYNAGLIILWPFLTRLFEHFTLVKNRAFVDLDSMHKAVYMLQYLAYSTIDFPEHQLVLNKILVGMPSQEHLPPFTILSQEEKDMAYSLLYGVINNWEKVKNSSPEGIQETFLQREGVLKFEEEQITLKVEKKGVDVLLSSISWNISLVKLPWMKKPLFVEWI</sequence>
<keyword evidence="2" id="KW-1185">Reference proteome</keyword>
<dbReference type="Proteomes" id="UP000076715">
    <property type="component" value="Unassembled WGS sequence"/>
</dbReference>
<proteinExistence type="predicted"/>
<evidence type="ECO:0000313" key="2">
    <source>
        <dbReference type="Proteomes" id="UP000076715"/>
    </source>
</evidence>
<name>A0A162ZEI8_9FLAO</name>
<dbReference type="EMBL" id="LQRT01000024">
    <property type="protein sequence ID" value="KZS39752.1"/>
    <property type="molecule type" value="Genomic_DNA"/>
</dbReference>
<comment type="caution">
    <text evidence="1">The sequence shown here is derived from an EMBL/GenBank/DDBJ whole genome shotgun (WGS) entry which is preliminary data.</text>
</comment>
<reference evidence="1 2" key="1">
    <citation type="submission" date="2016-01" db="EMBL/GenBank/DDBJ databases">
        <title>The draft genome sequence of Aquimarina sp. RZW4-3-2.</title>
        <authorList>
            <person name="Wang Y."/>
        </authorList>
    </citation>
    <scope>NUCLEOTIDE SEQUENCE [LARGE SCALE GENOMIC DNA]</scope>
    <source>
        <strain evidence="1 2">RZW4-3-2</strain>
    </source>
</reference>
<organism evidence="1 2">
    <name type="scientific">Aquimarina aggregata</name>
    <dbReference type="NCBI Taxonomy" id="1642818"/>
    <lineage>
        <taxon>Bacteria</taxon>
        <taxon>Pseudomonadati</taxon>
        <taxon>Bacteroidota</taxon>
        <taxon>Flavobacteriia</taxon>
        <taxon>Flavobacteriales</taxon>
        <taxon>Flavobacteriaceae</taxon>
        <taxon>Aquimarina</taxon>
    </lineage>
</organism>
<protein>
    <submittedName>
        <fullName evidence="1">Uncharacterized protein</fullName>
    </submittedName>
</protein>
<accession>A0A162ZEI8</accession>
<dbReference type="OrthoDB" id="1488184at2"/>
<dbReference type="InterPro" id="IPR045538">
    <property type="entry name" value="CIS_TMP"/>
</dbReference>
<gene>
    <name evidence="1" type="ORF">AWE51_08870</name>
</gene>
<dbReference type="RefSeq" id="WP_066315557.1">
    <property type="nucleotide sequence ID" value="NZ_LQRT01000024.1"/>
</dbReference>
<evidence type="ECO:0000313" key="1">
    <source>
        <dbReference type="EMBL" id="KZS39752.1"/>
    </source>
</evidence>